<feature type="transmembrane region" description="Helical" evidence="6">
    <location>
        <begin position="270"/>
        <end position="294"/>
    </location>
</feature>
<feature type="transmembrane region" description="Helical" evidence="6">
    <location>
        <begin position="301"/>
        <end position="321"/>
    </location>
</feature>
<evidence type="ECO:0000256" key="5">
    <source>
        <dbReference type="ARBA" id="ARBA00023136"/>
    </source>
</evidence>
<dbReference type="PANTHER" id="PTHR12778">
    <property type="entry name" value="SOLUTE CARRIER FAMILY 33 ACETYL-COA TRANSPORTER -RELATED"/>
    <property type="match status" value="1"/>
</dbReference>
<reference evidence="7" key="2">
    <citation type="submission" date="2021-04" db="EMBL/GenBank/DDBJ databases">
        <authorList>
            <person name="Gilroy R."/>
        </authorList>
    </citation>
    <scope>NUCLEOTIDE SEQUENCE</scope>
    <source>
        <strain evidence="7">G3-2149</strain>
    </source>
</reference>
<dbReference type="Proteomes" id="UP000823865">
    <property type="component" value="Unassembled WGS sequence"/>
</dbReference>
<feature type="transmembrane region" description="Helical" evidence="6">
    <location>
        <begin position="392"/>
        <end position="413"/>
    </location>
</feature>
<dbReference type="AlphaFoldDB" id="A0A9E2P0R4"/>
<reference evidence="7" key="1">
    <citation type="journal article" date="2021" name="PeerJ">
        <title>Extensive microbial diversity within the chicken gut microbiome revealed by metagenomics and culture.</title>
        <authorList>
            <person name="Gilroy R."/>
            <person name="Ravi A."/>
            <person name="Getino M."/>
            <person name="Pursley I."/>
            <person name="Horton D.L."/>
            <person name="Alikhan N.F."/>
            <person name="Baker D."/>
            <person name="Gharbi K."/>
            <person name="Hall N."/>
            <person name="Watson M."/>
            <person name="Adriaenssens E.M."/>
            <person name="Foster-Nyarko E."/>
            <person name="Jarju S."/>
            <person name="Secka A."/>
            <person name="Antonio M."/>
            <person name="Oren A."/>
            <person name="Chaudhuri R.R."/>
            <person name="La Ragione R."/>
            <person name="Hildebrand F."/>
            <person name="Pallen M.J."/>
        </authorList>
    </citation>
    <scope>NUCLEOTIDE SEQUENCE</scope>
    <source>
        <strain evidence="7">G3-2149</strain>
    </source>
</reference>
<evidence type="ECO:0000256" key="6">
    <source>
        <dbReference type="SAM" id="Phobius"/>
    </source>
</evidence>
<feature type="transmembrane region" description="Helical" evidence="6">
    <location>
        <begin position="44"/>
        <end position="61"/>
    </location>
</feature>
<evidence type="ECO:0000313" key="7">
    <source>
        <dbReference type="EMBL" id="MBU3852772.1"/>
    </source>
</evidence>
<keyword evidence="2" id="KW-0813">Transport</keyword>
<organism evidence="7 8">
    <name type="scientific">Candidatus Paraprevotella stercoravium</name>
    <dbReference type="NCBI Taxonomy" id="2838725"/>
    <lineage>
        <taxon>Bacteria</taxon>
        <taxon>Pseudomonadati</taxon>
        <taxon>Bacteroidota</taxon>
        <taxon>Bacteroidia</taxon>
        <taxon>Bacteroidales</taxon>
        <taxon>Prevotellaceae</taxon>
        <taxon>Paraprevotella</taxon>
    </lineage>
</organism>
<evidence type="ECO:0000256" key="4">
    <source>
        <dbReference type="ARBA" id="ARBA00022989"/>
    </source>
</evidence>
<gene>
    <name evidence="7" type="ORF">H9789_02900</name>
</gene>
<dbReference type="InterPro" id="IPR011701">
    <property type="entry name" value="MFS"/>
</dbReference>
<dbReference type="Pfam" id="PF07690">
    <property type="entry name" value="MFS_1"/>
    <property type="match status" value="1"/>
</dbReference>
<feature type="transmembrane region" description="Helical" evidence="6">
    <location>
        <begin position="105"/>
        <end position="125"/>
    </location>
</feature>
<dbReference type="Gene3D" id="1.20.1250.20">
    <property type="entry name" value="MFS general substrate transporter like domains"/>
    <property type="match status" value="2"/>
</dbReference>
<comment type="subcellular location">
    <subcellularLocation>
        <location evidence="1">Membrane</location>
        <topology evidence="1">Multi-pass membrane protein</topology>
    </subcellularLocation>
</comment>
<dbReference type="GO" id="GO:0016020">
    <property type="term" value="C:membrane"/>
    <property type="evidence" value="ECO:0007669"/>
    <property type="project" value="UniProtKB-SubCell"/>
</dbReference>
<keyword evidence="4 6" id="KW-1133">Transmembrane helix</keyword>
<feature type="transmembrane region" description="Helical" evidence="6">
    <location>
        <begin position="327"/>
        <end position="353"/>
    </location>
</feature>
<feature type="transmembrane region" description="Helical" evidence="6">
    <location>
        <begin position="73"/>
        <end position="93"/>
    </location>
</feature>
<protein>
    <submittedName>
        <fullName evidence="7">MFS transporter</fullName>
    </submittedName>
</protein>
<keyword evidence="5 6" id="KW-0472">Membrane</keyword>
<feature type="transmembrane region" description="Helical" evidence="6">
    <location>
        <begin position="146"/>
        <end position="166"/>
    </location>
</feature>
<evidence type="ECO:0000256" key="2">
    <source>
        <dbReference type="ARBA" id="ARBA00022448"/>
    </source>
</evidence>
<feature type="transmembrane region" description="Helical" evidence="6">
    <location>
        <begin position="365"/>
        <end position="386"/>
    </location>
</feature>
<dbReference type="EMBL" id="JAHLFU010000053">
    <property type="protein sequence ID" value="MBU3852772.1"/>
    <property type="molecule type" value="Genomic_DNA"/>
</dbReference>
<evidence type="ECO:0000313" key="8">
    <source>
        <dbReference type="Proteomes" id="UP000823865"/>
    </source>
</evidence>
<proteinExistence type="predicted"/>
<feature type="transmembrane region" description="Helical" evidence="6">
    <location>
        <begin position="12"/>
        <end position="32"/>
    </location>
</feature>
<feature type="transmembrane region" description="Helical" evidence="6">
    <location>
        <begin position="229"/>
        <end position="250"/>
    </location>
</feature>
<name>A0A9E2P0R4_9BACT</name>
<accession>A0A9E2P0R4</accession>
<dbReference type="InterPro" id="IPR004752">
    <property type="entry name" value="AmpG_permease/AT-1"/>
</dbReference>
<feature type="transmembrane region" description="Helical" evidence="6">
    <location>
        <begin position="172"/>
        <end position="190"/>
    </location>
</feature>
<evidence type="ECO:0000256" key="3">
    <source>
        <dbReference type="ARBA" id="ARBA00022692"/>
    </source>
</evidence>
<comment type="caution">
    <text evidence="7">The sequence shown here is derived from an EMBL/GenBank/DDBJ whole genome shotgun (WGS) entry which is preliminary data.</text>
</comment>
<keyword evidence="3 6" id="KW-0812">Transmembrane</keyword>
<dbReference type="InterPro" id="IPR036259">
    <property type="entry name" value="MFS_trans_sf"/>
</dbReference>
<evidence type="ECO:0000256" key="1">
    <source>
        <dbReference type="ARBA" id="ARBA00004141"/>
    </source>
</evidence>
<dbReference type="SUPFAM" id="SSF103473">
    <property type="entry name" value="MFS general substrate transporter"/>
    <property type="match status" value="1"/>
</dbReference>
<dbReference type="GO" id="GO:0022857">
    <property type="term" value="F:transmembrane transporter activity"/>
    <property type="evidence" value="ECO:0007669"/>
    <property type="project" value="InterPro"/>
</dbReference>
<dbReference type="PANTHER" id="PTHR12778:SF10">
    <property type="entry name" value="MAJOR FACILITATOR SUPERFAMILY DOMAIN-CONTAINING PROTEIN 3"/>
    <property type="match status" value="1"/>
</dbReference>
<sequence length="422" mass="48085">MKIRKTNPWQWIPTLYITEALPYVTVMSISVVMYKRLELSNAEIALYTSWLYLPWVIKPFWSPVVDLLRNKRWWIIITQILLGAGLAGVAFTIPTSHFIQSTLAFFWLVAFSSATHDIAADSYYMSVLKEHEQALYVGVRSTFYRIGTIAGQGLLIMLAGTLEVYTGNIARSWSLMFYILAALLLLMALYHQIILPKNEKTVVSEKVSDRHFLRNFMEAFVSFFRKRQFIAGVLFMLLFRFPEALLIKVANMYLIDPINKGGLGLSTQEVGLVQGTIGVLGLTVGGIIGGIAIAHGGLRKWLWPMTWSITLPNLVYVYMSYCYPDSLLLISSCIFLEQFGYGFGFSAYMLYLIYYCRGKYQAAHYAICTAFMALSMMIPGMFAGWIQEQIGYFYFFLFVMACCPLTIWVSSLLKIDPQFGKK</sequence>